<name>A0ABX1P0G1_9RHOO</name>
<protein>
    <submittedName>
        <fullName evidence="1">DUF4160 domain-containing protein</fullName>
    </submittedName>
</protein>
<evidence type="ECO:0000313" key="1">
    <source>
        <dbReference type="EMBL" id="NMG17800.1"/>
    </source>
</evidence>
<accession>A0ABX1P0G1</accession>
<gene>
    <name evidence="1" type="ORF">GPA24_20195</name>
</gene>
<evidence type="ECO:0000313" key="2">
    <source>
        <dbReference type="Proteomes" id="UP000633943"/>
    </source>
</evidence>
<dbReference type="Pfam" id="PF13711">
    <property type="entry name" value="DUF4160"/>
    <property type="match status" value="1"/>
</dbReference>
<sequence length="85" mass="9985">MPVVFRYQGVRFFFYSNEGNPREPVHVHAQRGESLAKVWLYPEPVIAESFGFSPSEMRTIIEQVRLHTEDIERTWNEHFGQGTAF</sequence>
<reference evidence="1 2" key="1">
    <citation type="submission" date="2019-12" db="EMBL/GenBank/DDBJ databases">
        <title>Comparative genomics gives insights into the taxonomy of the Azoarcus-Aromatoleum group and reveals separate origins of nif in the plant-associated Azoarcus and non-plant-associated Aromatoleum sub-groups.</title>
        <authorList>
            <person name="Lafos M."/>
            <person name="Maluk M."/>
            <person name="Batista M."/>
            <person name="Junghare M."/>
            <person name="Carmona M."/>
            <person name="Faoro H."/>
            <person name="Cruz L.M."/>
            <person name="Battistoni F."/>
            <person name="De Souza E."/>
            <person name="Pedrosa F."/>
            <person name="Chen W.-M."/>
            <person name="Poole P.S."/>
            <person name="Dixon R.A."/>
            <person name="James E.K."/>
        </authorList>
    </citation>
    <scope>NUCLEOTIDE SEQUENCE [LARGE SCALE GENOMIC DNA]</scope>
    <source>
        <strain evidence="1 2">PbN1</strain>
    </source>
</reference>
<comment type="caution">
    <text evidence="1">The sequence shown here is derived from an EMBL/GenBank/DDBJ whole genome shotgun (WGS) entry which is preliminary data.</text>
</comment>
<keyword evidence="2" id="KW-1185">Reference proteome</keyword>
<proteinExistence type="predicted"/>
<organism evidence="1 2">
    <name type="scientific">Aromatoleum bremense</name>
    <dbReference type="NCBI Taxonomy" id="76115"/>
    <lineage>
        <taxon>Bacteria</taxon>
        <taxon>Pseudomonadati</taxon>
        <taxon>Pseudomonadota</taxon>
        <taxon>Betaproteobacteria</taxon>
        <taxon>Rhodocyclales</taxon>
        <taxon>Rhodocyclaceae</taxon>
        <taxon>Aromatoleum</taxon>
    </lineage>
</organism>
<dbReference type="EMBL" id="WTVP01000121">
    <property type="protein sequence ID" value="NMG17800.1"/>
    <property type="molecule type" value="Genomic_DNA"/>
</dbReference>
<dbReference type="RefSeq" id="WP_168955025.1">
    <property type="nucleotide sequence ID" value="NZ_WTVP01000121.1"/>
</dbReference>
<dbReference type="Proteomes" id="UP000633943">
    <property type="component" value="Unassembled WGS sequence"/>
</dbReference>
<dbReference type="InterPro" id="IPR025427">
    <property type="entry name" value="DUF4160"/>
</dbReference>